<feature type="region of interest" description="Disordered" evidence="1">
    <location>
        <begin position="1272"/>
        <end position="1370"/>
    </location>
</feature>
<protein>
    <submittedName>
        <fullName evidence="2">Uncharacterized protein</fullName>
    </submittedName>
</protein>
<gene>
    <name evidence="2" type="ORF">CYMTET_37644</name>
</gene>
<feature type="compositionally biased region" description="Low complexity" evidence="1">
    <location>
        <begin position="1354"/>
        <end position="1368"/>
    </location>
</feature>
<proteinExistence type="predicted"/>
<reference evidence="2 3" key="1">
    <citation type="journal article" date="2015" name="Genome Biol. Evol.">
        <title>Comparative Genomics of a Bacterivorous Green Alga Reveals Evolutionary Causalities and Consequences of Phago-Mixotrophic Mode of Nutrition.</title>
        <authorList>
            <person name="Burns J.A."/>
            <person name="Paasch A."/>
            <person name="Narechania A."/>
            <person name="Kim E."/>
        </authorList>
    </citation>
    <scope>NUCLEOTIDE SEQUENCE [LARGE SCALE GENOMIC DNA]</scope>
    <source>
        <strain evidence="2 3">PLY_AMNH</strain>
    </source>
</reference>
<feature type="region of interest" description="Disordered" evidence="1">
    <location>
        <begin position="845"/>
        <end position="1043"/>
    </location>
</feature>
<feature type="compositionally biased region" description="Polar residues" evidence="1">
    <location>
        <begin position="1032"/>
        <end position="1043"/>
    </location>
</feature>
<organism evidence="2 3">
    <name type="scientific">Cymbomonas tetramitiformis</name>
    <dbReference type="NCBI Taxonomy" id="36881"/>
    <lineage>
        <taxon>Eukaryota</taxon>
        <taxon>Viridiplantae</taxon>
        <taxon>Chlorophyta</taxon>
        <taxon>Pyramimonadophyceae</taxon>
        <taxon>Pyramimonadales</taxon>
        <taxon>Pyramimonadaceae</taxon>
        <taxon>Cymbomonas</taxon>
    </lineage>
</organism>
<dbReference type="PRINTS" id="PR01217">
    <property type="entry name" value="PRICHEXTENSN"/>
</dbReference>
<evidence type="ECO:0000313" key="2">
    <source>
        <dbReference type="EMBL" id="KAK3253078.1"/>
    </source>
</evidence>
<dbReference type="Proteomes" id="UP001190700">
    <property type="component" value="Unassembled WGS sequence"/>
</dbReference>
<dbReference type="EMBL" id="LGRX02025013">
    <property type="protein sequence ID" value="KAK3253078.1"/>
    <property type="molecule type" value="Genomic_DNA"/>
</dbReference>
<accession>A0AAE0CDH7</accession>
<comment type="caution">
    <text evidence="2">The sequence shown here is derived from an EMBL/GenBank/DDBJ whole genome shotgun (WGS) entry which is preliminary data.</text>
</comment>
<name>A0AAE0CDH7_9CHLO</name>
<feature type="compositionally biased region" description="Pro residues" evidence="1">
    <location>
        <begin position="1288"/>
        <end position="1353"/>
    </location>
</feature>
<evidence type="ECO:0000313" key="3">
    <source>
        <dbReference type="Proteomes" id="UP001190700"/>
    </source>
</evidence>
<feature type="compositionally biased region" description="Pro residues" evidence="1">
    <location>
        <begin position="850"/>
        <end position="872"/>
    </location>
</feature>
<evidence type="ECO:0000256" key="1">
    <source>
        <dbReference type="SAM" id="MobiDB-lite"/>
    </source>
</evidence>
<feature type="compositionally biased region" description="Low complexity" evidence="1">
    <location>
        <begin position="873"/>
        <end position="1026"/>
    </location>
</feature>
<keyword evidence="3" id="KW-1185">Reference proteome</keyword>
<sequence length="1543" mass="164363">MDYTPLSYPFEQYQPFSDLTSSGKYVAELRWTPTSDDVERVLGGCPAPPVQEVWRLQVYVPEYSDIFSIRLGDTDVLIVELNDPYDAVASQCTTRGVYDGQTLRDSLGWDANAGTIPALFCRACNLGRDPNSVRDNPHGIDVTLVSDSCWAITPVDDRDNRHSYHGCSASNFQGRGFYYSGYADKKLCHWPTTLNSVSYWPYNSAVHAHCRVSNGAWGDPRLQADYNDFRGGGFTGYRSSGMAKAYANRGFVLERSVQRRDGGAAIMTPRLGVGKFGTCTERHYDIGVRYAYMLIHATSLRCLDYRHSGTAPGSYITLNDDYTVNSCMLFDFLSLNNELQLLNPLDDTDSFSGIDQSSGDEPVYLNHLCVAKMNKAHAHDSDGRLIELEVCEHFDREFTDVQFVTTNVNDDYYAGMSVVENHPRVRVKMRNGDDTYALEACGGTAAITATPADDAAKLCAYPWSNTDHAIRGEFYAVRVHFGDCCNSPRDFHEASENRNLLLNSDLTNLYNENVPSSPVVDTVSNIGVFRSMTDTLYPNHWVVPNVGITLVTAANAHQYWQANDASVTADAIVAVVQGCDHYIAQDVALSAGVVIGGRYTLTYRVAIRPGMNDAYALSSPSTLRAYLEYNLADGAKQRFHLHGTRITGVTNTATDPPTAELEIDDNGVFATVYTEYVRRRTAIATPCATAPPTDATATLTTSTTLTEASTLTATAATASATTPTTQPPSPAAVPAPVPTASLTFSATVAPASVALTSSATFATAAVAPTTIAFPATAEAATSVASAVAVAPPPVHLLLRPRRLLAPSSVTSASFPSSATEAPTAVALTSSATFATAAIAPTTIAPFASALPPPPKPPPPRPPSPPPSPPPGTRTPTATPTRTPTSAPTTRGPTAAPTTRHPTTDAPTTSPTTDAPTRAPSTRAPTTSPTTRSPTTTHPTGSPATAAPTTLGPSASPTTSLPSATPTTSAPTTTHPTTTHPTTTHPTTSPTTAAPTTHSPTASPATSSPSASPATLAPSATPTTRAPDYSAAPTVSQTPTTGESQFDSLVEHNLPEGSTGNQTRYRIPLHFPTISAEMYYTDGAARRRLASAEGDRYTAYAHELIATFFEQVRRFVGQDTMTVDPECQAHIDAGEAALCTGDALVGPYVPIYAENRVDLKVRMNLTTFALLYDEEEGFTEAYQELLVGMTAVMREEFELTVTASALAVVLHAVETDPDYPDTAVIIDFSVVLPSVGTEESERFRDAFDNNFTHMMGNVIEYYPMMLLETSNDHGFPRTHAPITSAPTRTSPPPPPPFAPPPPRPPPSPRPPPPPSPPPPSPPHPPPPLPPPRPPEPPPPPSPPALPCPPHPPSSAPTTYAPTTTWTSGPTPTPVVDVLITTVGTTGSSGVLSSAQLLQAAFQQLAALTPAPSVTPPAGLVENVVRARSTTPVSGYNRGYVAVEAEVLWNDPSLTDVSSYEAYIATNAGTTCEANAASNTPASDPTPSGTVFGAYPTRTWIVRGGYTRYYLRERCYTMRPSLPTLTEAYCKESGALAIARSAADV</sequence>